<protein>
    <submittedName>
        <fullName evidence="1">Uncharacterized protein</fullName>
    </submittedName>
</protein>
<sequence>MEVGPRKLVWQGAIPLHLELHSSEVSTVPPPSPFMTLAPRHGYLPLLVDYIRPHFQSALPPGPDNIWFDYKGLPLKWHIPTGVLFDLLCIEPERPWKLTVHFRAYPSNLLTAYEGSEAAKWTFMNTLKESLQISALFLKRPCHLLPSLLNSIQQAAYIMYGNTKSVMNLSQSDQLELWRSLVKGDLEAYDRVAMRLRPPLPGGITKGFLSQSSSGETGVDTGASSKAGLESSFSGKIPLKIYVRAIKAAREDTVMVPPPISSWDEVVTLTRPFEIAKQQGVRSTLRDALLKVFPHLFINPPEMHKEKLSNTGRPDGPPSGYLEAKVDNVHEDFEKSRGTLADESAISSSDALESHSLWKSHGVSPLPPPESLSGLESNIKFKGTVRIQGIEPNLDLPIDWIAKNLCGTEHFVHMCVFTFVPPSINSTDKD</sequence>
<comment type="caution">
    <text evidence="1">The sequence shown here is derived from an EMBL/GenBank/DDBJ whole genome shotgun (WGS) entry which is preliminary data.</text>
</comment>
<dbReference type="Proteomes" id="UP001162992">
    <property type="component" value="Chromosome 21"/>
</dbReference>
<proteinExistence type="predicted"/>
<reference evidence="2" key="1">
    <citation type="journal article" date="2024" name="Proc. Natl. Acad. Sci. U.S.A.">
        <title>Extraordinary preservation of gene collinearity over three hundred million years revealed in homosporous lycophytes.</title>
        <authorList>
            <person name="Li C."/>
            <person name="Wickell D."/>
            <person name="Kuo L.Y."/>
            <person name="Chen X."/>
            <person name="Nie B."/>
            <person name="Liao X."/>
            <person name="Peng D."/>
            <person name="Ji J."/>
            <person name="Jenkins J."/>
            <person name="Williams M."/>
            <person name="Shu S."/>
            <person name="Plott C."/>
            <person name="Barry K."/>
            <person name="Rajasekar S."/>
            <person name="Grimwood J."/>
            <person name="Han X."/>
            <person name="Sun S."/>
            <person name="Hou Z."/>
            <person name="He W."/>
            <person name="Dai G."/>
            <person name="Sun C."/>
            <person name="Schmutz J."/>
            <person name="Leebens-Mack J.H."/>
            <person name="Li F.W."/>
            <person name="Wang L."/>
        </authorList>
    </citation>
    <scope>NUCLEOTIDE SEQUENCE [LARGE SCALE GENOMIC DNA]</scope>
    <source>
        <strain evidence="2">cv. PW_Plant_1</strain>
    </source>
</reference>
<evidence type="ECO:0000313" key="1">
    <source>
        <dbReference type="EMBL" id="KAJ7517121.1"/>
    </source>
</evidence>
<accession>A0ACC2AHX6</accession>
<keyword evidence="2" id="KW-1185">Reference proteome</keyword>
<dbReference type="EMBL" id="CM055112">
    <property type="protein sequence ID" value="KAJ7517121.1"/>
    <property type="molecule type" value="Genomic_DNA"/>
</dbReference>
<organism evidence="1 2">
    <name type="scientific">Diphasiastrum complanatum</name>
    <name type="common">Issler's clubmoss</name>
    <name type="synonym">Lycopodium complanatum</name>
    <dbReference type="NCBI Taxonomy" id="34168"/>
    <lineage>
        <taxon>Eukaryota</taxon>
        <taxon>Viridiplantae</taxon>
        <taxon>Streptophyta</taxon>
        <taxon>Embryophyta</taxon>
        <taxon>Tracheophyta</taxon>
        <taxon>Lycopodiopsida</taxon>
        <taxon>Lycopodiales</taxon>
        <taxon>Lycopodiaceae</taxon>
        <taxon>Lycopodioideae</taxon>
        <taxon>Diphasiastrum</taxon>
    </lineage>
</organism>
<name>A0ACC2AHX6_DIPCM</name>
<gene>
    <name evidence="1" type="ORF">O6H91_21G011100</name>
</gene>
<evidence type="ECO:0000313" key="2">
    <source>
        <dbReference type="Proteomes" id="UP001162992"/>
    </source>
</evidence>